<reference evidence="2" key="1">
    <citation type="journal article" date="2023" name="Science">
        <title>Genome structures resolve the early diversification of teleost fishes.</title>
        <authorList>
            <person name="Parey E."/>
            <person name="Louis A."/>
            <person name="Montfort J."/>
            <person name="Bouchez O."/>
            <person name="Roques C."/>
            <person name="Iampietro C."/>
            <person name="Lluch J."/>
            <person name="Castinel A."/>
            <person name="Donnadieu C."/>
            <person name="Desvignes T."/>
            <person name="Floi Bucao C."/>
            <person name="Jouanno E."/>
            <person name="Wen M."/>
            <person name="Mejri S."/>
            <person name="Dirks R."/>
            <person name="Jansen H."/>
            <person name="Henkel C."/>
            <person name="Chen W.J."/>
            <person name="Zahm M."/>
            <person name="Cabau C."/>
            <person name="Klopp C."/>
            <person name="Thompson A.W."/>
            <person name="Robinson-Rechavi M."/>
            <person name="Braasch I."/>
            <person name="Lecointre G."/>
            <person name="Bobe J."/>
            <person name="Postlethwait J.H."/>
            <person name="Berthelot C."/>
            <person name="Roest Crollius H."/>
            <person name="Guiguen Y."/>
        </authorList>
    </citation>
    <scope>NUCLEOTIDE SEQUENCE</scope>
    <source>
        <strain evidence="2">WJC10195</strain>
    </source>
</reference>
<dbReference type="AlphaFoldDB" id="A0A9Q1EGQ2"/>
<evidence type="ECO:0000256" key="1">
    <source>
        <dbReference type="SAM" id="MobiDB-lite"/>
    </source>
</evidence>
<gene>
    <name evidence="2" type="ORF">SKAU_G00374660</name>
</gene>
<accession>A0A9Q1EGQ2</accession>
<name>A0A9Q1EGQ2_SYNKA</name>
<comment type="caution">
    <text evidence="2">The sequence shown here is derived from an EMBL/GenBank/DDBJ whole genome shotgun (WGS) entry which is preliminary data.</text>
</comment>
<evidence type="ECO:0000313" key="2">
    <source>
        <dbReference type="EMBL" id="KAJ8338500.1"/>
    </source>
</evidence>
<sequence>MRFTCRSHICLMSAEASLRRMMYGLWNGFDQRLYYFSLNLRDVGPLKATPCFGRNGSVLPRAVRALACRRPGRSRSPVIKAEAADPPTPPHTAPPGSKLPLSVGFLPRRALRRINNLTASFEVAASFCDTRSPEETHWLSSAAPFPWQSQGWHHSLTWGHGVRDTSQGLRLATSASPPDGRSASPRLGPALAKTNLPVSRGLLTHPARTGVGRNMAAHWLPLSGKMVFCLQLERRQTGTSAALHQKKHEKTRKIPFLSLRHSFFNRSTASSCHSSPRVFHQTAKRVSSNQLLYFILKNSHLPLDEAQLRRRTNPFNFLLHLGDLTGF</sequence>
<dbReference type="Proteomes" id="UP001152622">
    <property type="component" value="Chromosome 18"/>
</dbReference>
<keyword evidence="3" id="KW-1185">Reference proteome</keyword>
<evidence type="ECO:0000313" key="3">
    <source>
        <dbReference type="Proteomes" id="UP001152622"/>
    </source>
</evidence>
<organism evidence="2 3">
    <name type="scientific">Synaphobranchus kaupii</name>
    <name type="common">Kaup's arrowtooth eel</name>
    <dbReference type="NCBI Taxonomy" id="118154"/>
    <lineage>
        <taxon>Eukaryota</taxon>
        <taxon>Metazoa</taxon>
        <taxon>Chordata</taxon>
        <taxon>Craniata</taxon>
        <taxon>Vertebrata</taxon>
        <taxon>Euteleostomi</taxon>
        <taxon>Actinopterygii</taxon>
        <taxon>Neopterygii</taxon>
        <taxon>Teleostei</taxon>
        <taxon>Anguilliformes</taxon>
        <taxon>Synaphobranchidae</taxon>
        <taxon>Synaphobranchus</taxon>
    </lineage>
</organism>
<protein>
    <submittedName>
        <fullName evidence="2">Uncharacterized protein</fullName>
    </submittedName>
</protein>
<feature type="region of interest" description="Disordered" evidence="1">
    <location>
        <begin position="171"/>
        <end position="190"/>
    </location>
</feature>
<feature type="region of interest" description="Disordered" evidence="1">
    <location>
        <begin position="74"/>
        <end position="99"/>
    </location>
</feature>
<dbReference type="EMBL" id="JAINUF010000018">
    <property type="protein sequence ID" value="KAJ8338500.1"/>
    <property type="molecule type" value="Genomic_DNA"/>
</dbReference>
<proteinExistence type="predicted"/>